<feature type="region of interest" description="Disordered" evidence="1">
    <location>
        <begin position="162"/>
        <end position="197"/>
    </location>
</feature>
<dbReference type="SUPFAM" id="SSF46785">
    <property type="entry name" value="Winged helix' DNA-binding domain"/>
    <property type="match status" value="1"/>
</dbReference>
<dbReference type="InterPro" id="IPR036390">
    <property type="entry name" value="WH_DNA-bd_sf"/>
</dbReference>
<organism evidence="3 4">
    <name type="scientific">Kocuria flava</name>
    <dbReference type="NCBI Taxonomy" id="446860"/>
    <lineage>
        <taxon>Bacteria</taxon>
        <taxon>Bacillati</taxon>
        <taxon>Actinomycetota</taxon>
        <taxon>Actinomycetes</taxon>
        <taxon>Micrococcales</taxon>
        <taxon>Micrococcaceae</taxon>
        <taxon>Kocuria</taxon>
    </lineage>
</organism>
<dbReference type="SMART" id="SM00347">
    <property type="entry name" value="HTH_MARR"/>
    <property type="match status" value="1"/>
</dbReference>
<proteinExistence type="predicted"/>
<dbReference type="Proteomes" id="UP000321155">
    <property type="component" value="Unassembled WGS sequence"/>
</dbReference>
<dbReference type="Pfam" id="PF01047">
    <property type="entry name" value="MarR"/>
    <property type="match status" value="1"/>
</dbReference>
<comment type="caution">
    <text evidence="3">The sequence shown here is derived from an EMBL/GenBank/DDBJ whole genome shotgun (WGS) entry which is preliminary data.</text>
</comment>
<evidence type="ECO:0000313" key="4">
    <source>
        <dbReference type="Proteomes" id="UP000321155"/>
    </source>
</evidence>
<reference evidence="3 4" key="1">
    <citation type="submission" date="2019-07" db="EMBL/GenBank/DDBJ databases">
        <title>Whole genome shotgun sequence of Kocuria flava NBRC 107626.</title>
        <authorList>
            <person name="Hosoyama A."/>
            <person name="Uohara A."/>
            <person name="Ohji S."/>
            <person name="Ichikawa N."/>
        </authorList>
    </citation>
    <scope>NUCLEOTIDE SEQUENCE [LARGE SCALE GENOMIC DNA]</scope>
    <source>
        <strain evidence="3 4">NBRC 107626</strain>
    </source>
</reference>
<gene>
    <name evidence="3" type="ORF">KFL01_27550</name>
</gene>
<accession>A0ABQ0XC51</accession>
<dbReference type="PROSITE" id="PS50995">
    <property type="entry name" value="HTH_MARR_2"/>
    <property type="match status" value="1"/>
</dbReference>
<keyword evidence="4" id="KW-1185">Reference proteome</keyword>
<feature type="domain" description="HTH marR-type" evidence="2">
    <location>
        <begin position="18"/>
        <end position="158"/>
    </location>
</feature>
<evidence type="ECO:0000256" key="1">
    <source>
        <dbReference type="SAM" id="MobiDB-lite"/>
    </source>
</evidence>
<protein>
    <recommendedName>
        <fullName evidence="2">HTH marR-type domain-containing protein</fullName>
    </recommendedName>
</protein>
<dbReference type="RefSeq" id="WP_083529627.1">
    <property type="nucleotide sequence ID" value="NZ_BJZR01000118.1"/>
</dbReference>
<evidence type="ECO:0000259" key="2">
    <source>
        <dbReference type="PROSITE" id="PS50995"/>
    </source>
</evidence>
<sequence>MTTTPRSSSGYWYAADGAHPGPVEVLEALRAYRGAEQDLRRRTRESMGMGEKDVLALRYLMEADRAGEPMTPRALAGKLGISSASTTALLDRLARSGHIARRPHPTDRRSLVIVATEASHGEVRATLGSMHERMHAAAARLTPEQAATVIAFLQEMTAAVHPHETHPHEEDSTAPHSPSHHSHDPSAAPPRTHSAAM</sequence>
<dbReference type="InterPro" id="IPR039422">
    <property type="entry name" value="MarR/SlyA-like"/>
</dbReference>
<dbReference type="PANTHER" id="PTHR33164">
    <property type="entry name" value="TRANSCRIPTIONAL REGULATOR, MARR FAMILY"/>
    <property type="match status" value="1"/>
</dbReference>
<feature type="compositionally biased region" description="Basic and acidic residues" evidence="1">
    <location>
        <begin position="162"/>
        <end position="173"/>
    </location>
</feature>
<dbReference type="Gene3D" id="1.10.10.10">
    <property type="entry name" value="Winged helix-like DNA-binding domain superfamily/Winged helix DNA-binding domain"/>
    <property type="match status" value="1"/>
</dbReference>
<dbReference type="InterPro" id="IPR000835">
    <property type="entry name" value="HTH_MarR-typ"/>
</dbReference>
<dbReference type="EMBL" id="BJZR01000118">
    <property type="protein sequence ID" value="GEO93449.1"/>
    <property type="molecule type" value="Genomic_DNA"/>
</dbReference>
<dbReference type="InterPro" id="IPR036388">
    <property type="entry name" value="WH-like_DNA-bd_sf"/>
</dbReference>
<name>A0ABQ0XC51_9MICC</name>
<evidence type="ECO:0000313" key="3">
    <source>
        <dbReference type="EMBL" id="GEO93449.1"/>
    </source>
</evidence>
<dbReference type="PANTHER" id="PTHR33164:SF43">
    <property type="entry name" value="HTH-TYPE TRANSCRIPTIONAL REPRESSOR YETL"/>
    <property type="match status" value="1"/>
</dbReference>